<feature type="compositionally biased region" description="Basic and acidic residues" evidence="12">
    <location>
        <begin position="1714"/>
        <end position="1723"/>
    </location>
</feature>
<evidence type="ECO:0000256" key="6">
    <source>
        <dbReference type="ARBA" id="ARBA00022741"/>
    </source>
</evidence>
<dbReference type="Gene3D" id="1.10.510.10">
    <property type="entry name" value="Transferase(Phosphotransferase) domain 1"/>
    <property type="match status" value="1"/>
</dbReference>
<feature type="compositionally biased region" description="Polar residues" evidence="12">
    <location>
        <begin position="1350"/>
        <end position="1371"/>
    </location>
</feature>
<dbReference type="GO" id="GO:0046872">
    <property type="term" value="F:metal ion binding"/>
    <property type="evidence" value="ECO:0007669"/>
    <property type="project" value="UniProtKB-KW"/>
</dbReference>
<dbReference type="Proteomes" id="UP001153069">
    <property type="component" value="Unassembled WGS sequence"/>
</dbReference>
<evidence type="ECO:0000256" key="10">
    <source>
        <dbReference type="ARBA" id="ARBA00047899"/>
    </source>
</evidence>
<comment type="catalytic activity">
    <reaction evidence="11">
        <text>L-seryl-[protein] + ATP = O-phospho-L-seryl-[protein] + ADP + H(+)</text>
        <dbReference type="Rhea" id="RHEA:17989"/>
        <dbReference type="Rhea" id="RHEA-COMP:9863"/>
        <dbReference type="Rhea" id="RHEA-COMP:11604"/>
        <dbReference type="ChEBI" id="CHEBI:15378"/>
        <dbReference type="ChEBI" id="CHEBI:29999"/>
        <dbReference type="ChEBI" id="CHEBI:30616"/>
        <dbReference type="ChEBI" id="CHEBI:83421"/>
        <dbReference type="ChEBI" id="CHEBI:456216"/>
        <dbReference type="EC" id="2.7.11.1"/>
    </reaction>
</comment>
<feature type="region of interest" description="Disordered" evidence="12">
    <location>
        <begin position="568"/>
        <end position="886"/>
    </location>
</feature>
<feature type="compositionally biased region" description="Basic and acidic residues" evidence="12">
    <location>
        <begin position="1126"/>
        <end position="1160"/>
    </location>
</feature>
<dbReference type="OrthoDB" id="205248at2759"/>
<evidence type="ECO:0000256" key="8">
    <source>
        <dbReference type="ARBA" id="ARBA00022840"/>
    </source>
</evidence>
<proteinExistence type="inferred from homology"/>
<dbReference type="GO" id="GO:0004674">
    <property type="term" value="F:protein serine/threonine kinase activity"/>
    <property type="evidence" value="ECO:0007669"/>
    <property type="project" value="UniProtKB-KW"/>
</dbReference>
<feature type="compositionally biased region" description="Basic and acidic residues" evidence="12">
    <location>
        <begin position="1975"/>
        <end position="1988"/>
    </location>
</feature>
<feature type="region of interest" description="Disordered" evidence="12">
    <location>
        <begin position="1"/>
        <end position="129"/>
    </location>
</feature>
<feature type="region of interest" description="Disordered" evidence="12">
    <location>
        <begin position="1515"/>
        <end position="1588"/>
    </location>
</feature>
<feature type="compositionally biased region" description="Basic and acidic residues" evidence="12">
    <location>
        <begin position="1627"/>
        <end position="1651"/>
    </location>
</feature>
<feature type="domain" description="Protein kinase" evidence="13">
    <location>
        <begin position="2044"/>
        <end position="2297"/>
    </location>
</feature>
<keyword evidence="8" id="KW-0067">ATP-binding</keyword>
<feature type="region of interest" description="Disordered" evidence="12">
    <location>
        <begin position="1390"/>
        <end position="1441"/>
    </location>
</feature>
<keyword evidence="15" id="KW-1185">Reference proteome</keyword>
<evidence type="ECO:0000256" key="1">
    <source>
        <dbReference type="ARBA" id="ARBA00009196"/>
    </source>
</evidence>
<feature type="compositionally biased region" description="Polar residues" evidence="12">
    <location>
        <begin position="1755"/>
        <end position="1777"/>
    </location>
</feature>
<feature type="compositionally biased region" description="Polar residues" evidence="12">
    <location>
        <begin position="613"/>
        <end position="627"/>
    </location>
</feature>
<feature type="compositionally biased region" description="Polar residues" evidence="12">
    <location>
        <begin position="1652"/>
        <end position="1666"/>
    </location>
</feature>
<dbReference type="SUPFAM" id="SSF56112">
    <property type="entry name" value="Protein kinase-like (PK-like)"/>
    <property type="match status" value="1"/>
</dbReference>
<feature type="compositionally biased region" description="Low complexity" evidence="12">
    <location>
        <begin position="320"/>
        <end position="333"/>
    </location>
</feature>
<feature type="compositionally biased region" description="Polar residues" evidence="12">
    <location>
        <begin position="1787"/>
        <end position="1804"/>
    </location>
</feature>
<dbReference type="SMART" id="SM00090">
    <property type="entry name" value="RIO"/>
    <property type="match status" value="1"/>
</dbReference>
<organism evidence="14 15">
    <name type="scientific">Seminavis robusta</name>
    <dbReference type="NCBI Taxonomy" id="568900"/>
    <lineage>
        <taxon>Eukaryota</taxon>
        <taxon>Sar</taxon>
        <taxon>Stramenopiles</taxon>
        <taxon>Ochrophyta</taxon>
        <taxon>Bacillariophyta</taxon>
        <taxon>Bacillariophyceae</taxon>
        <taxon>Bacillariophycidae</taxon>
        <taxon>Naviculales</taxon>
        <taxon>Naviculaceae</taxon>
        <taxon>Seminavis</taxon>
    </lineage>
</organism>
<keyword evidence="9" id="KW-0460">Magnesium</keyword>
<gene>
    <name evidence="14" type="ORF">SEMRO_569_G168270.1</name>
</gene>
<evidence type="ECO:0000313" key="14">
    <source>
        <dbReference type="EMBL" id="CAB9513057.1"/>
    </source>
</evidence>
<feature type="compositionally biased region" description="Polar residues" evidence="12">
    <location>
        <begin position="730"/>
        <end position="739"/>
    </location>
</feature>
<feature type="compositionally biased region" description="Acidic residues" evidence="12">
    <location>
        <begin position="980"/>
        <end position="990"/>
    </location>
</feature>
<keyword evidence="7 14" id="KW-0418">Kinase</keyword>
<feature type="compositionally biased region" description="Low complexity" evidence="12">
    <location>
        <begin position="841"/>
        <end position="854"/>
    </location>
</feature>
<keyword evidence="6" id="KW-0547">Nucleotide-binding</keyword>
<dbReference type="CDD" id="cd22249">
    <property type="entry name" value="UDM1_RNF168_RNF169-like"/>
    <property type="match status" value="1"/>
</dbReference>
<feature type="compositionally biased region" description="Polar residues" evidence="12">
    <location>
        <begin position="1430"/>
        <end position="1440"/>
    </location>
</feature>
<dbReference type="InterPro" id="IPR051272">
    <property type="entry name" value="RIO-type_Ser/Thr_kinase"/>
</dbReference>
<keyword evidence="5" id="KW-0479">Metal-binding</keyword>
<feature type="compositionally biased region" description="Low complexity" evidence="12">
    <location>
        <begin position="449"/>
        <end position="464"/>
    </location>
</feature>
<feature type="region of interest" description="Disordered" evidence="12">
    <location>
        <begin position="2008"/>
        <end position="2037"/>
    </location>
</feature>
<dbReference type="Gene3D" id="3.30.200.20">
    <property type="entry name" value="Phosphorylase Kinase, domain 1"/>
    <property type="match status" value="1"/>
</dbReference>
<sequence>MQVPGATNDHGMTDMEWLEREQEKEMIEFALERSLNDFQGSQTLHTNPPSQLRQPLHSSMPTMQHNGYDPYPGGSRRNVSSHSLDLHQAHHQSFSHPHQQPPHRPAHDDRLSHRHSSYNNRQPDMYRGNPLYDNVRGMEGRENSMRSLASSTNSPIVHRPRASVSVREYPRSASFRGEVEEMTETVVDSPHHTYSRMGAASEPNFHHGRMSPGPMHPRYSYPSAPSGSAPTTPYAVRPSIGTNFGRRSLPEYHNRPVVERTPREILENPRYEARNAVIATARQHLSEEEAILVEQALNLAINPHQRRIAAHQPVSTDTQHSGGSHSSYGSRGRYPNRMDNGPPPSPPQQGSQASTLSAQETMDLLLRASALEHLSQEELDEIEQALHDNDRRARHDNNEQIIVKRSSHSSAARQPQQQHLHHLPVQRDYPAQHSSHSDGHLMPHHHQQHFPLHQQQQQQQQHMQRSTTHSDPAAPLNPRSSRGDDPYHRNSDPRISSHPRGESYSPRPQPQPPRNYRPNPRFAATTSTPRRTYSGDSLAMAKEEINRAMAANTLSQEEYAELMMALEGNNNNSGNRSRSPPNPTSPFNSSRRARPRNISPRVSAKGLPGRSISYDSATNNSTGNGSHQSRDNKTRSWGDRPPRVAPTRGAPRRSASYDSVSDWQQGPESRGDGSAKSERTPIIPRHDWSPQRRRSSISSSASHQVLAEIKELAESEPVPPTDVADDTETAPEQQTNFESTVPPIPLENDSTNEMHQHAEPVPSEEGSDTEEIRDEQEESSLQSKEEPKESAETEKGVDSPKDDVRENAEDEEEEEEATQSKETELDEQLDKVQTAEENNDSQQFEGSGSFSSSSTRQTPRVFDLPPSNRQARLGSSQHSRNNRQPKLSAALAALPYARAPGSVCVDLDYSVSQFGDSVNTFGSDTLFLNQHKGEESVFSIVSSDTDNSRQQASLAMSPHTVTSKGTVRGVALLPPALFDNQEEEDEEEAENVLGGITEESPSMSTPTRSSVASEKTRARNNQVIVEEEQEVKPDKEVSPQPATNESQSIRDDNVVDEVSERLDELSVSASSHGEPPVTTTAKDHAPVEQKSKRTDETSREDDARVDPAENWDNQRPETTATAEKPQTARDVEDQAEPIDAKGLDSISERPDEARAAQRVEDENDQQGEDNFHQQSQHTVRRNDHVGQTHTDQRVDRHGEDPDVAFRGDSYHLGGQQDSTQDWRQGQRRGDEHQDQEHDDNHHSPNHRRRRWEDEHRRGTNEFDFHQRDTIREHPHMGLGRDRRSHEGDFVNDREHQSPGRRGPYDNEQFERHRRDPQDDDLGRDETDIPPAVPQQVQVEQRNRREAWISQGRQNSVSSLGESTQYSIFSSHFRQDDYERYRKEDYERAMYERNSWRPSQPPPLPAAMRETPSRYYEPSPSEGDHMRRSRMQQQHPSASSHEFSRAIEYRGTLDVQANSIPEHDRFDEDLKRALYLSMQMQRDSLPEAGERYEHDIEPVDSRLTRDKLDLINRALSGSEDLRGSEPMQSTHDRFPGAPENQYDDRRLRHDDRSPPLTRDCSDPTHDRISPRTPYGAPIESNPTAMSEAMSIPACPQDAISSEAAALELALQQAKDDEERQSIRLARQLQEEEERRASMERGGTSRDSTERHSSVSSDQQRGRFSSAGQMPEVPFSAVPGNRPNQVGARRSSSPERGHPSSQQSRANPVGAVRSSSPDRVRHPLDDSYASLHQSRGSQVGAVRSSSPERLRHPLEDSYSSMALGRSSSQIGAVRSTSPDPATRHPLEESISSLNQGISSQVATGRTVSPVRKHRAVEEPLSPGRSPRGSERQTFEESYTSHHSSRYLGGSSRGSLFSTRASQSQRHDQSLPAHGESYSSELSPDHNEDLSPRALHAATPPASDRSFEPPDSRSGLGGSTSSKERHPLSLSERQQSLRLSDLSRQSNTGLAPLSPPFSRKKLGKDATQANAATISPHPGEKKSRQTRRDSKVLGSVKKGVSSLMWKLGSSRKMGSSQNLLSGSSQNLISGSTADAPASREMDADTRIQIQRAIGKGIISQLHGVVRTGKEATIYYAEKGPKSNGFDVAVKVYKRGGGDMGDDSQRDLPQFQNISSERQLELWTIKEFRNLQKARKFGIPSPAPIFTKNNILFMQFMGTDGRPAPQLGELDLRRNNKLWKTLYKQIVEAIRRLYTTAMLVHGSLNETNILVVPRYLIDLTLTSDSKEYEADTAVLIDFGHTVDSKHPDAIDLLRGDLQSVRQFFAKQGIRTPNVEDTLKFVTNGGTSPAGAGGDSAPLEES</sequence>
<evidence type="ECO:0000256" key="5">
    <source>
        <dbReference type="ARBA" id="ARBA00022723"/>
    </source>
</evidence>
<keyword evidence="3" id="KW-0723">Serine/threonine-protein kinase</keyword>
<feature type="compositionally biased region" description="Low complexity" evidence="12">
    <location>
        <begin position="1925"/>
        <end position="1943"/>
    </location>
</feature>
<dbReference type="EMBL" id="CAICTM010000568">
    <property type="protein sequence ID" value="CAB9513057.1"/>
    <property type="molecule type" value="Genomic_DNA"/>
</dbReference>
<feature type="compositionally biased region" description="Polar residues" evidence="12">
    <location>
        <begin position="524"/>
        <end position="535"/>
    </location>
</feature>
<evidence type="ECO:0000256" key="4">
    <source>
        <dbReference type="ARBA" id="ARBA00022679"/>
    </source>
</evidence>
<feature type="compositionally biased region" description="Acidic residues" evidence="12">
    <location>
        <begin position="765"/>
        <end position="778"/>
    </location>
</feature>
<feature type="region of interest" description="Disordered" evidence="12">
    <location>
        <begin position="1609"/>
        <end position="1992"/>
    </location>
</feature>
<feature type="region of interest" description="Disordered" evidence="12">
    <location>
        <begin position="310"/>
        <end position="356"/>
    </location>
</feature>
<feature type="compositionally biased region" description="Polar residues" evidence="12">
    <location>
        <begin position="999"/>
        <end position="1013"/>
    </location>
</feature>
<protein>
    <recommendedName>
        <fullName evidence="2">non-specific serine/threonine protein kinase</fullName>
        <ecNumber evidence="2">2.7.11.1</ecNumber>
    </recommendedName>
</protein>
<dbReference type="InterPro" id="IPR018934">
    <property type="entry name" value="RIO_dom"/>
</dbReference>
<feature type="region of interest" description="Disordered" evidence="12">
    <location>
        <begin position="977"/>
        <end position="1377"/>
    </location>
</feature>
<feature type="compositionally biased region" description="Basic and acidic residues" evidence="12">
    <location>
        <begin position="669"/>
        <end position="690"/>
    </location>
</feature>
<feature type="compositionally biased region" description="Basic and acidic residues" evidence="12">
    <location>
        <begin position="628"/>
        <end position="642"/>
    </location>
</feature>
<dbReference type="Pfam" id="PF01163">
    <property type="entry name" value="RIO1"/>
    <property type="match status" value="1"/>
</dbReference>
<dbReference type="SMART" id="SM00726">
    <property type="entry name" value="UIM"/>
    <property type="match status" value="3"/>
</dbReference>
<comment type="similarity">
    <text evidence="1">Belongs to the protein kinase superfamily. RIO-type Ser/Thr kinase family.</text>
</comment>
<feature type="compositionally biased region" description="Basic and acidic residues" evidence="12">
    <location>
        <begin position="1180"/>
        <end position="1209"/>
    </location>
</feature>
<dbReference type="InterPro" id="IPR000687">
    <property type="entry name" value="RIO_kinase"/>
</dbReference>
<feature type="compositionally biased region" description="Basic and acidic residues" evidence="12">
    <location>
        <begin position="481"/>
        <end position="492"/>
    </location>
</feature>
<feature type="compositionally biased region" description="Low complexity" evidence="12">
    <location>
        <begin position="2011"/>
        <end position="2028"/>
    </location>
</feature>
<evidence type="ECO:0000256" key="11">
    <source>
        <dbReference type="ARBA" id="ARBA00048679"/>
    </source>
</evidence>
<dbReference type="GO" id="GO:0005524">
    <property type="term" value="F:ATP binding"/>
    <property type="evidence" value="ECO:0007669"/>
    <property type="project" value="UniProtKB-KW"/>
</dbReference>
<dbReference type="PANTHER" id="PTHR45723">
    <property type="entry name" value="SERINE/THREONINE-PROTEIN KINASE RIO1"/>
    <property type="match status" value="1"/>
</dbReference>
<feature type="compositionally biased region" description="Basic and acidic residues" evidence="12">
    <location>
        <begin position="1227"/>
        <end position="1242"/>
    </location>
</feature>
<evidence type="ECO:0000256" key="7">
    <source>
        <dbReference type="ARBA" id="ARBA00022777"/>
    </source>
</evidence>
<feature type="compositionally biased region" description="Low complexity" evidence="12">
    <location>
        <begin position="569"/>
        <end position="590"/>
    </location>
</feature>
<evidence type="ECO:0000313" key="15">
    <source>
        <dbReference type="Proteomes" id="UP001153069"/>
    </source>
</evidence>
<evidence type="ECO:0000256" key="12">
    <source>
        <dbReference type="SAM" id="MobiDB-lite"/>
    </source>
</evidence>
<dbReference type="InterPro" id="IPR003903">
    <property type="entry name" value="UIM_dom"/>
</dbReference>
<feature type="compositionally biased region" description="Basic and acidic residues" evidence="12">
    <location>
        <begin position="783"/>
        <end position="807"/>
    </location>
</feature>
<dbReference type="InterPro" id="IPR000719">
    <property type="entry name" value="Prot_kinase_dom"/>
</dbReference>
<feature type="compositionally biased region" description="Low complexity" evidence="12">
    <location>
        <begin position="1843"/>
        <end position="1855"/>
    </location>
</feature>
<comment type="catalytic activity">
    <reaction evidence="10">
        <text>L-threonyl-[protein] + ATP = O-phospho-L-threonyl-[protein] + ADP + H(+)</text>
        <dbReference type="Rhea" id="RHEA:46608"/>
        <dbReference type="Rhea" id="RHEA-COMP:11060"/>
        <dbReference type="Rhea" id="RHEA-COMP:11605"/>
        <dbReference type="ChEBI" id="CHEBI:15378"/>
        <dbReference type="ChEBI" id="CHEBI:30013"/>
        <dbReference type="ChEBI" id="CHEBI:30616"/>
        <dbReference type="ChEBI" id="CHEBI:61977"/>
        <dbReference type="ChEBI" id="CHEBI:456216"/>
        <dbReference type="EC" id="2.7.11.1"/>
    </reaction>
</comment>
<feature type="compositionally biased region" description="Acidic residues" evidence="12">
    <location>
        <begin position="808"/>
        <end position="817"/>
    </location>
</feature>
<feature type="compositionally biased region" description="Polar residues" evidence="12">
    <location>
        <begin position="36"/>
        <end position="65"/>
    </location>
</feature>
<evidence type="ECO:0000256" key="2">
    <source>
        <dbReference type="ARBA" id="ARBA00012513"/>
    </source>
</evidence>
<feature type="compositionally biased region" description="Basic and acidic residues" evidence="12">
    <location>
        <begin position="11"/>
        <end position="35"/>
    </location>
</feature>
<feature type="region of interest" description="Disordered" evidence="12">
    <location>
        <begin position="428"/>
        <end position="535"/>
    </location>
</feature>
<feature type="compositionally biased region" description="Basic and acidic residues" evidence="12">
    <location>
        <begin position="1744"/>
        <end position="1753"/>
    </location>
</feature>
<name>A0A9N8HHL4_9STRA</name>
<feature type="region of interest" description="Disordered" evidence="12">
    <location>
        <begin position="2277"/>
        <end position="2297"/>
    </location>
</feature>
<evidence type="ECO:0000259" key="13">
    <source>
        <dbReference type="PROSITE" id="PS50011"/>
    </source>
</evidence>
<dbReference type="InterPro" id="IPR011009">
    <property type="entry name" value="Kinase-like_dom_sf"/>
</dbReference>
<dbReference type="EC" id="2.7.11.1" evidence="2"/>
<accession>A0A9N8HHL4</accession>
<feature type="compositionally biased region" description="Polar residues" evidence="12">
    <location>
        <begin position="867"/>
        <end position="884"/>
    </location>
</feature>
<feature type="compositionally biased region" description="Polar residues" evidence="12">
    <location>
        <begin position="1728"/>
        <end position="1743"/>
    </location>
</feature>
<feature type="compositionally biased region" description="Polar residues" evidence="12">
    <location>
        <begin position="656"/>
        <end position="667"/>
    </location>
</feature>
<feature type="compositionally biased region" description="Basic and acidic residues" evidence="12">
    <location>
        <begin position="1541"/>
        <end position="1568"/>
    </location>
</feature>
<evidence type="ECO:0000256" key="9">
    <source>
        <dbReference type="ARBA" id="ARBA00022842"/>
    </source>
</evidence>
<dbReference type="PROSITE" id="PS50011">
    <property type="entry name" value="PROTEIN_KINASE_DOM"/>
    <property type="match status" value="1"/>
</dbReference>
<feature type="compositionally biased region" description="Basic and acidic residues" evidence="12">
    <location>
        <begin position="1250"/>
        <end position="1316"/>
    </location>
</feature>
<feature type="compositionally biased region" description="Basic and acidic residues" evidence="12">
    <location>
        <begin position="1048"/>
        <end position="1064"/>
    </location>
</feature>
<comment type="caution">
    <text evidence="14">The sequence shown here is derived from an EMBL/GenBank/DDBJ whole genome shotgun (WGS) entry which is preliminary data.</text>
</comment>
<feature type="compositionally biased region" description="Basic and acidic residues" evidence="12">
    <location>
        <begin position="1081"/>
        <end position="1115"/>
    </location>
</feature>
<reference evidence="14" key="1">
    <citation type="submission" date="2020-06" db="EMBL/GenBank/DDBJ databases">
        <authorList>
            <consortium name="Plant Systems Biology data submission"/>
        </authorList>
    </citation>
    <scope>NUCLEOTIDE SEQUENCE</scope>
    <source>
        <strain evidence="14">D6</strain>
    </source>
</reference>
<keyword evidence="4" id="KW-0808">Transferase</keyword>
<evidence type="ECO:0000256" key="3">
    <source>
        <dbReference type="ARBA" id="ARBA00022527"/>
    </source>
</evidence>
<feature type="compositionally biased region" description="Basic and acidic residues" evidence="12">
    <location>
        <begin position="818"/>
        <end position="834"/>
    </location>
</feature>